<dbReference type="Pfam" id="PF00155">
    <property type="entry name" value="Aminotran_1_2"/>
    <property type="match status" value="1"/>
</dbReference>
<feature type="domain" description="Aminotransferase class I/classII large" evidence="7">
    <location>
        <begin position="68"/>
        <end position="373"/>
    </location>
</feature>
<dbReference type="InterPro" id="IPR004839">
    <property type="entry name" value="Aminotransferase_I/II_large"/>
</dbReference>
<dbReference type="SUPFAM" id="SSF53383">
    <property type="entry name" value="PLP-dependent transferases"/>
    <property type="match status" value="1"/>
</dbReference>
<evidence type="ECO:0000256" key="2">
    <source>
        <dbReference type="ARBA" id="ARBA00007441"/>
    </source>
</evidence>
<keyword evidence="5" id="KW-0663">Pyridoxal phosphate</keyword>
<name>A0A1H5UAW1_9BACT</name>
<dbReference type="PANTHER" id="PTHR43488:SF2">
    <property type="entry name" value="GLUTAMATE-PYRUVATE AMINOTRANSFERASE ALAA"/>
    <property type="match status" value="1"/>
</dbReference>
<dbReference type="RefSeq" id="WP_103931796.1">
    <property type="nucleotide sequence ID" value="NZ_FNVA01000001.1"/>
</dbReference>
<evidence type="ECO:0000313" key="8">
    <source>
        <dbReference type="EMBL" id="SEF72173.1"/>
    </source>
</evidence>
<protein>
    <recommendedName>
        <fullName evidence="6">alanine transaminase</fullName>
        <ecNumber evidence="6">2.6.1.2</ecNumber>
    </recommendedName>
</protein>
<evidence type="ECO:0000256" key="6">
    <source>
        <dbReference type="ARBA" id="ARBA00026106"/>
    </source>
</evidence>
<dbReference type="Gene3D" id="3.90.1150.10">
    <property type="entry name" value="Aspartate Aminotransferase, domain 1"/>
    <property type="match status" value="1"/>
</dbReference>
<gene>
    <name evidence="8" type="ORF">SAMN05421819_0943</name>
</gene>
<dbReference type="GO" id="GO:0030170">
    <property type="term" value="F:pyridoxal phosphate binding"/>
    <property type="evidence" value="ECO:0007669"/>
    <property type="project" value="InterPro"/>
</dbReference>
<dbReference type="InterPro" id="IPR015421">
    <property type="entry name" value="PyrdxlP-dep_Trfase_major"/>
</dbReference>
<dbReference type="InterPro" id="IPR051926">
    <property type="entry name" value="Ala_Aminotransferase"/>
</dbReference>
<dbReference type="EMBL" id="FNVA01000001">
    <property type="protein sequence ID" value="SEF72173.1"/>
    <property type="molecule type" value="Genomic_DNA"/>
</dbReference>
<evidence type="ECO:0000256" key="5">
    <source>
        <dbReference type="ARBA" id="ARBA00022898"/>
    </source>
</evidence>
<reference evidence="8 9" key="1">
    <citation type="submission" date="2016-10" db="EMBL/GenBank/DDBJ databases">
        <authorList>
            <person name="de Groot N.N."/>
        </authorList>
    </citation>
    <scope>NUCLEOTIDE SEQUENCE [LARGE SCALE GENOMIC DNA]</scope>
    <source>
        <strain evidence="8 9">DSM 22489</strain>
    </source>
</reference>
<comment type="similarity">
    <text evidence="2">Belongs to the class-I pyridoxal-phosphate-dependent aminotransferase family.</text>
</comment>
<sequence>MKFSERTSWELEENTLTVATRDARALARAQGRELFDLTASNPTFCGFHYDPALWLAPLASPNAMRYEPDSLGMAHAREAVARYYRDHGVDLAIETLCLTTSTSEAYSFLFRLLCNPGDEVLIARPSYPLFDYIAQLDAVRLREYPLWLDPGATIDGDHAWHIDFQALEELIGERTRAIIVVHPNNPTGSLVSPEERAQLDRLCAKHSLALIVDEVFLDYAIGGADAKTFADGGEALTFVLSGLSKVCALPQMKLSWIAASGPKAVVRAAMERIEIIADTFLSVNAPTQWSLQPWLRAREAMQRQIRERVTANLALLDQRLKDTQAQRMPLEGGWTAILRVPRDRAITNGELADFALGALHQGVLVQPGDFYGLGAGRCVLSLLTPPEIWSAGLELLPID</sequence>
<evidence type="ECO:0000256" key="1">
    <source>
        <dbReference type="ARBA" id="ARBA00001933"/>
    </source>
</evidence>
<dbReference type="AlphaFoldDB" id="A0A1H5UAW1"/>
<evidence type="ECO:0000259" key="7">
    <source>
        <dbReference type="Pfam" id="PF00155"/>
    </source>
</evidence>
<dbReference type="InterPro" id="IPR015424">
    <property type="entry name" value="PyrdxlP-dep_Trfase"/>
</dbReference>
<accession>A0A1H5UAW1</accession>
<evidence type="ECO:0000256" key="4">
    <source>
        <dbReference type="ARBA" id="ARBA00022679"/>
    </source>
</evidence>
<evidence type="ECO:0000313" key="9">
    <source>
        <dbReference type="Proteomes" id="UP000236728"/>
    </source>
</evidence>
<organism evidence="8 9">
    <name type="scientific">Bryocella elongata</name>
    <dbReference type="NCBI Taxonomy" id="863522"/>
    <lineage>
        <taxon>Bacteria</taxon>
        <taxon>Pseudomonadati</taxon>
        <taxon>Acidobacteriota</taxon>
        <taxon>Terriglobia</taxon>
        <taxon>Terriglobales</taxon>
        <taxon>Acidobacteriaceae</taxon>
        <taxon>Bryocella</taxon>
    </lineage>
</organism>
<dbReference type="PANTHER" id="PTHR43488">
    <property type="entry name" value="GLUTAMATE-PYRUVATE AMINOTRANSFERASE ALAA"/>
    <property type="match status" value="1"/>
</dbReference>
<proteinExistence type="inferred from homology"/>
<dbReference type="GO" id="GO:0004021">
    <property type="term" value="F:L-alanine:2-oxoglutarate aminotransferase activity"/>
    <property type="evidence" value="ECO:0007669"/>
    <property type="project" value="UniProtKB-EC"/>
</dbReference>
<comment type="cofactor">
    <cofactor evidence="1">
        <name>pyridoxal 5'-phosphate</name>
        <dbReference type="ChEBI" id="CHEBI:597326"/>
    </cofactor>
</comment>
<dbReference type="Gene3D" id="3.40.640.10">
    <property type="entry name" value="Type I PLP-dependent aspartate aminotransferase-like (Major domain)"/>
    <property type="match status" value="1"/>
</dbReference>
<evidence type="ECO:0000256" key="3">
    <source>
        <dbReference type="ARBA" id="ARBA00022576"/>
    </source>
</evidence>
<dbReference type="CDD" id="cd00609">
    <property type="entry name" value="AAT_like"/>
    <property type="match status" value="1"/>
</dbReference>
<keyword evidence="3 8" id="KW-0032">Aminotransferase</keyword>
<keyword evidence="4 8" id="KW-0808">Transferase</keyword>
<dbReference type="Proteomes" id="UP000236728">
    <property type="component" value="Unassembled WGS sequence"/>
</dbReference>
<dbReference type="InterPro" id="IPR015422">
    <property type="entry name" value="PyrdxlP-dep_Trfase_small"/>
</dbReference>
<dbReference type="OrthoDB" id="9802328at2"/>
<keyword evidence="9" id="KW-1185">Reference proteome</keyword>
<dbReference type="EC" id="2.6.1.2" evidence="6"/>